<dbReference type="Pfam" id="PF01809">
    <property type="entry name" value="YidD"/>
    <property type="match status" value="1"/>
</dbReference>
<keyword evidence="1" id="KW-0472">Membrane</keyword>
<dbReference type="EMBL" id="JABBYC010000033">
    <property type="protein sequence ID" value="MBL0887659.1"/>
    <property type="molecule type" value="Genomic_DNA"/>
</dbReference>
<sequence length="107" mass="12168">MEAPNEHVSWPHRVLDRVALAEPPHRAFVRPGRWWGARWIGIGAVRVYQRYVSPRLPARCRFVPTCSAYALHAVRSYGLLLGSRLALGRIQRCTRDVPQGTRDALVV</sequence>
<evidence type="ECO:0000256" key="1">
    <source>
        <dbReference type="HAMAP-Rule" id="MF_00386"/>
    </source>
</evidence>
<dbReference type="NCBIfam" id="TIGR00278">
    <property type="entry name" value="membrane protein insertion efficiency factor YidD"/>
    <property type="match status" value="1"/>
</dbReference>
<name>A0ABS1LNJ6_9MICO</name>
<gene>
    <name evidence="2" type="primary">yidD</name>
    <name evidence="2" type="ORF">HGK34_15475</name>
</gene>
<dbReference type="SMART" id="SM01234">
    <property type="entry name" value="Haemolytic"/>
    <property type="match status" value="1"/>
</dbReference>
<keyword evidence="3" id="KW-1185">Reference proteome</keyword>
<proteinExistence type="inferred from homology"/>
<dbReference type="Proteomes" id="UP000675409">
    <property type="component" value="Unassembled WGS sequence"/>
</dbReference>
<dbReference type="HAMAP" id="MF_00386">
    <property type="entry name" value="UPF0161_YidD"/>
    <property type="match status" value="1"/>
</dbReference>
<evidence type="ECO:0000313" key="3">
    <source>
        <dbReference type="Proteomes" id="UP000675409"/>
    </source>
</evidence>
<dbReference type="InterPro" id="IPR002696">
    <property type="entry name" value="Membr_insert_effic_factor_YidD"/>
</dbReference>
<organism evidence="2 3">
    <name type="scientific">Myceligenerans indicum</name>
    <dbReference type="NCBI Taxonomy" id="2593663"/>
    <lineage>
        <taxon>Bacteria</taxon>
        <taxon>Bacillati</taxon>
        <taxon>Actinomycetota</taxon>
        <taxon>Actinomycetes</taxon>
        <taxon>Micrococcales</taxon>
        <taxon>Promicromonosporaceae</taxon>
        <taxon>Myceligenerans</taxon>
    </lineage>
</organism>
<protein>
    <recommendedName>
        <fullName evidence="1">Putative membrane protein insertion efficiency factor</fullName>
    </recommendedName>
</protein>
<dbReference type="RefSeq" id="WP_201849079.1">
    <property type="nucleotide sequence ID" value="NZ_JABBYC010000033.1"/>
</dbReference>
<dbReference type="PANTHER" id="PTHR33383:SF1">
    <property type="entry name" value="MEMBRANE PROTEIN INSERTION EFFICIENCY FACTOR-RELATED"/>
    <property type="match status" value="1"/>
</dbReference>
<comment type="caution">
    <text evidence="2">The sequence shown here is derived from an EMBL/GenBank/DDBJ whole genome shotgun (WGS) entry which is preliminary data.</text>
</comment>
<keyword evidence="1" id="KW-1003">Cell membrane</keyword>
<comment type="function">
    <text evidence="1">Could be involved in insertion of integral membrane proteins into the membrane.</text>
</comment>
<accession>A0ABS1LNJ6</accession>
<comment type="similarity">
    <text evidence="1">Belongs to the UPF0161 family.</text>
</comment>
<dbReference type="PANTHER" id="PTHR33383">
    <property type="entry name" value="MEMBRANE PROTEIN INSERTION EFFICIENCY FACTOR-RELATED"/>
    <property type="match status" value="1"/>
</dbReference>
<comment type="subcellular location">
    <subcellularLocation>
        <location evidence="1">Cell membrane</location>
        <topology evidence="1">Peripheral membrane protein</topology>
        <orientation evidence="1">Cytoplasmic side</orientation>
    </subcellularLocation>
</comment>
<reference evidence="2 3" key="1">
    <citation type="journal article" date="2021" name="Arch. Microbiol.">
        <title>Myceligenerans indicum sp. nov., an actinobacterium isolated from mangrove sediment of Sundarbans, India.</title>
        <authorList>
            <person name="Asha K."/>
            <person name="Bhadury P."/>
        </authorList>
    </citation>
    <scope>NUCLEOTIDE SEQUENCE [LARGE SCALE GENOMIC DNA]</scope>
    <source>
        <strain evidence="2 3">I2</strain>
    </source>
</reference>
<evidence type="ECO:0000313" key="2">
    <source>
        <dbReference type="EMBL" id="MBL0887659.1"/>
    </source>
</evidence>